<gene>
    <name evidence="1" type="primary">X975_08509</name>
    <name evidence="1" type="ORF">TNIN_196881</name>
</gene>
<organism evidence="1 2">
    <name type="scientific">Trichonephila inaurata madagascariensis</name>
    <dbReference type="NCBI Taxonomy" id="2747483"/>
    <lineage>
        <taxon>Eukaryota</taxon>
        <taxon>Metazoa</taxon>
        <taxon>Ecdysozoa</taxon>
        <taxon>Arthropoda</taxon>
        <taxon>Chelicerata</taxon>
        <taxon>Arachnida</taxon>
        <taxon>Araneae</taxon>
        <taxon>Araneomorphae</taxon>
        <taxon>Entelegynae</taxon>
        <taxon>Araneoidea</taxon>
        <taxon>Nephilidae</taxon>
        <taxon>Trichonephila</taxon>
        <taxon>Trichonephila inaurata</taxon>
    </lineage>
</organism>
<accession>A0A8X7CR99</accession>
<evidence type="ECO:0000313" key="1">
    <source>
        <dbReference type="EMBL" id="GFY77796.1"/>
    </source>
</evidence>
<evidence type="ECO:0000313" key="2">
    <source>
        <dbReference type="Proteomes" id="UP000886998"/>
    </source>
</evidence>
<comment type="caution">
    <text evidence="1">The sequence shown here is derived from an EMBL/GenBank/DDBJ whole genome shotgun (WGS) entry which is preliminary data.</text>
</comment>
<name>A0A8X7CR99_9ARAC</name>
<dbReference type="AlphaFoldDB" id="A0A8X7CR99"/>
<dbReference type="Gene3D" id="2.40.70.10">
    <property type="entry name" value="Acid Proteases"/>
    <property type="match status" value="1"/>
</dbReference>
<reference evidence="1" key="1">
    <citation type="submission" date="2020-08" db="EMBL/GenBank/DDBJ databases">
        <title>Multicomponent nature underlies the extraordinary mechanical properties of spider dragline silk.</title>
        <authorList>
            <person name="Kono N."/>
            <person name="Nakamura H."/>
            <person name="Mori M."/>
            <person name="Yoshida Y."/>
            <person name="Ohtoshi R."/>
            <person name="Malay A.D."/>
            <person name="Moran D.A.P."/>
            <person name="Tomita M."/>
            <person name="Numata K."/>
            <person name="Arakawa K."/>
        </authorList>
    </citation>
    <scope>NUCLEOTIDE SEQUENCE</scope>
</reference>
<protein>
    <submittedName>
        <fullName evidence="1">Integrase catalytic domain-containing protein</fullName>
    </submittedName>
</protein>
<proteinExistence type="predicted"/>
<sequence length="151" mass="17121">MCADRKSAKSNDESTVVSSSVLSNQSAINESVYLQTLVLKIGHNGKELKVRTILDSGSQKSYISERVIKVLKLRPKSKQTIVHGLFGGRETSPHSHLVFDVYLKNFEDTYAHSVEVLSQKENMWVCTQNIDDLYTLQELKEKNITLFLFRG</sequence>
<dbReference type="InterPro" id="IPR021109">
    <property type="entry name" value="Peptidase_aspartic_dom_sf"/>
</dbReference>
<dbReference type="EMBL" id="BMAV01022651">
    <property type="protein sequence ID" value="GFY77796.1"/>
    <property type="molecule type" value="Genomic_DNA"/>
</dbReference>
<dbReference type="Proteomes" id="UP000886998">
    <property type="component" value="Unassembled WGS sequence"/>
</dbReference>
<dbReference type="OrthoDB" id="6437354at2759"/>
<keyword evidence="2" id="KW-1185">Reference proteome</keyword>